<proteinExistence type="predicted"/>
<accession>A0A6P4Y3E3</accession>
<feature type="transmembrane region" description="Helical" evidence="2">
    <location>
        <begin position="101"/>
        <end position="126"/>
    </location>
</feature>
<organism evidence="3 4">
    <name type="scientific">Branchiostoma belcheri</name>
    <name type="common">Amphioxus</name>
    <dbReference type="NCBI Taxonomy" id="7741"/>
    <lineage>
        <taxon>Eukaryota</taxon>
        <taxon>Metazoa</taxon>
        <taxon>Chordata</taxon>
        <taxon>Cephalochordata</taxon>
        <taxon>Leptocardii</taxon>
        <taxon>Amphioxiformes</taxon>
        <taxon>Branchiostomatidae</taxon>
        <taxon>Branchiostoma</taxon>
    </lineage>
</organism>
<keyword evidence="3" id="KW-1185">Reference proteome</keyword>
<keyword evidence="2" id="KW-0472">Membrane</keyword>
<evidence type="ECO:0000313" key="3">
    <source>
        <dbReference type="Proteomes" id="UP000515135"/>
    </source>
</evidence>
<evidence type="ECO:0000256" key="2">
    <source>
        <dbReference type="SAM" id="Phobius"/>
    </source>
</evidence>
<protein>
    <submittedName>
        <fullName evidence="4">Uncharacterized protein LOC109465907</fullName>
    </submittedName>
</protein>
<dbReference type="Proteomes" id="UP000515135">
    <property type="component" value="Unplaced"/>
</dbReference>
<dbReference type="RefSeq" id="XP_019618953.1">
    <property type="nucleotide sequence ID" value="XM_019763394.1"/>
</dbReference>
<name>A0A6P4Y3E3_BRABE</name>
<evidence type="ECO:0000256" key="1">
    <source>
        <dbReference type="SAM" id="MobiDB-lite"/>
    </source>
</evidence>
<dbReference type="KEGG" id="bbel:109465907"/>
<gene>
    <name evidence="4" type="primary">LOC109465907</name>
</gene>
<feature type="compositionally biased region" description="Polar residues" evidence="1">
    <location>
        <begin position="57"/>
        <end position="66"/>
    </location>
</feature>
<dbReference type="GeneID" id="109465907"/>
<sequence>MDPRSPRDPLPMPPDDASTQPSVIPREDQETTPTSTYEDIAENSVGEHHGEAESTEDTSQYISPDSSPGYHYYTGMDQAYVDAQQDGQPPQAQCVLKLSPILGYVLAFCAGVAAAAVVAVILNAAIADHQGLQHHQGTNILSPATDLDMAPADSPLVTMGTTVTMATITTHPVKTALMMLPVATTADGIHIIIQDIYSLVKIRHKHKV</sequence>
<keyword evidence="2" id="KW-1133">Transmembrane helix</keyword>
<feature type="region of interest" description="Disordered" evidence="1">
    <location>
        <begin position="1"/>
        <end position="68"/>
    </location>
</feature>
<evidence type="ECO:0000313" key="4">
    <source>
        <dbReference type="RefSeq" id="XP_019618953.1"/>
    </source>
</evidence>
<reference evidence="4" key="1">
    <citation type="submission" date="2025-08" db="UniProtKB">
        <authorList>
            <consortium name="RefSeq"/>
        </authorList>
    </citation>
    <scope>IDENTIFICATION</scope>
    <source>
        <tissue evidence="4">Gonad</tissue>
    </source>
</reference>
<keyword evidence="2" id="KW-0812">Transmembrane</keyword>
<dbReference type="AlphaFoldDB" id="A0A6P4Y3E3"/>